<name>A0A804MW38_MAIZE</name>
<protein>
    <submittedName>
        <fullName evidence="3">Uncharacterized protein</fullName>
    </submittedName>
</protein>
<keyword evidence="4" id="KW-1185">Reference proteome</keyword>
<reference evidence="3" key="3">
    <citation type="submission" date="2021-05" db="UniProtKB">
        <authorList>
            <consortium name="EnsemblPlants"/>
        </authorList>
    </citation>
    <scope>IDENTIFICATION</scope>
    <source>
        <strain evidence="3">cv. B73</strain>
    </source>
</reference>
<dbReference type="InParanoid" id="A0A804MW38"/>
<dbReference type="SUPFAM" id="SSF101908">
    <property type="entry name" value="Putative isomerase YbhE"/>
    <property type="match status" value="1"/>
</dbReference>
<reference evidence="3" key="2">
    <citation type="submission" date="2019-07" db="EMBL/GenBank/DDBJ databases">
        <authorList>
            <person name="Seetharam A."/>
            <person name="Woodhouse M."/>
            <person name="Cannon E."/>
        </authorList>
    </citation>
    <scope>NUCLEOTIDE SEQUENCE [LARGE SCALE GENOMIC DNA]</scope>
    <source>
        <strain evidence="3">cv. B73</strain>
    </source>
</reference>
<evidence type="ECO:0000256" key="1">
    <source>
        <dbReference type="PROSITE-ProRule" id="PRU00221"/>
    </source>
</evidence>
<dbReference type="EnsemblPlants" id="Zm00001eb116070_T001">
    <property type="protein sequence ID" value="Zm00001eb116070_P001"/>
    <property type="gene ID" value="Zm00001eb116070"/>
</dbReference>
<dbReference type="Gramene" id="Zm00001eb116070_T001">
    <property type="protein sequence ID" value="Zm00001eb116070_P001"/>
    <property type="gene ID" value="Zm00001eb116070"/>
</dbReference>
<feature type="transmembrane region" description="Helical" evidence="2">
    <location>
        <begin position="247"/>
        <end position="264"/>
    </location>
</feature>
<reference evidence="4" key="1">
    <citation type="submission" date="2015-12" db="EMBL/GenBank/DDBJ databases">
        <title>Update maize B73 reference genome by single molecule sequencing technologies.</title>
        <authorList>
            <consortium name="Maize Genome Sequencing Project"/>
            <person name="Ware D."/>
        </authorList>
    </citation>
    <scope>NUCLEOTIDE SEQUENCE [LARGE SCALE GENOMIC DNA]</scope>
    <source>
        <strain evidence="4">cv. B73</strain>
    </source>
</reference>
<feature type="repeat" description="WD" evidence="1">
    <location>
        <begin position="110"/>
        <end position="151"/>
    </location>
</feature>
<keyword evidence="2" id="KW-0472">Membrane</keyword>
<keyword evidence="2" id="KW-1133">Transmembrane helix</keyword>
<dbReference type="InterPro" id="IPR001680">
    <property type="entry name" value="WD40_rpt"/>
</dbReference>
<evidence type="ECO:0000313" key="4">
    <source>
        <dbReference type="Proteomes" id="UP000007305"/>
    </source>
</evidence>
<dbReference type="PROSITE" id="PS50082">
    <property type="entry name" value="WD_REPEATS_2"/>
    <property type="match status" value="1"/>
</dbReference>
<evidence type="ECO:0000256" key="2">
    <source>
        <dbReference type="SAM" id="Phobius"/>
    </source>
</evidence>
<evidence type="ECO:0000313" key="3">
    <source>
        <dbReference type="EnsemblPlants" id="Zm00001eb116070_P001"/>
    </source>
</evidence>
<organism evidence="3 4">
    <name type="scientific">Zea mays</name>
    <name type="common">Maize</name>
    <dbReference type="NCBI Taxonomy" id="4577"/>
    <lineage>
        <taxon>Eukaryota</taxon>
        <taxon>Viridiplantae</taxon>
        <taxon>Streptophyta</taxon>
        <taxon>Embryophyta</taxon>
        <taxon>Tracheophyta</taxon>
        <taxon>Spermatophyta</taxon>
        <taxon>Magnoliopsida</taxon>
        <taxon>Liliopsida</taxon>
        <taxon>Poales</taxon>
        <taxon>Poaceae</taxon>
        <taxon>PACMAD clade</taxon>
        <taxon>Panicoideae</taxon>
        <taxon>Andropogonodae</taxon>
        <taxon>Andropogoneae</taxon>
        <taxon>Tripsacinae</taxon>
        <taxon>Zea</taxon>
    </lineage>
</organism>
<dbReference type="AlphaFoldDB" id="A0A804MW38"/>
<accession>A0A804MW38</accession>
<proteinExistence type="predicted"/>
<keyword evidence="1" id="KW-0853">WD repeat</keyword>
<dbReference type="Proteomes" id="UP000007305">
    <property type="component" value="Chromosome 2"/>
</dbReference>
<sequence>MASVMEEVDEVLLPTVYKEVGTSLGASPTVLVPLTICRALVQAACYPLKAYTSARHDRAYVLHLGHHHPLSKLPPVPRFSHGTSLAPASNSSYATLCEDAAIMEESGFAITSINGRINRAVWGPLNRTIVTDREDATIRIWDLEDEERERVCQKQGHQGEGDHGGVVDAEVRVTRLLQSSTPSCLPIGLLQFHMQCIAMTNNGAEKKNKRSSNRRCAKVWRRDLQVIIRSWSWAHGRAPLVCGVPRGIFIIMLYIYIVNITLMLR</sequence>
<keyword evidence="2" id="KW-0812">Transmembrane</keyword>